<dbReference type="PROSITE" id="PS50950">
    <property type="entry name" value="ZF_THAP"/>
    <property type="match status" value="1"/>
</dbReference>
<dbReference type="InterPro" id="IPR048365">
    <property type="entry name" value="TNP-like_RNaseH_N"/>
</dbReference>
<dbReference type="InterPro" id="IPR048366">
    <property type="entry name" value="TNP-like_GBD"/>
</dbReference>
<dbReference type="SUPFAM" id="SSF57716">
    <property type="entry name" value="Glucocorticoid receptor-like (DNA-binding domain)"/>
    <property type="match status" value="1"/>
</dbReference>
<comment type="caution">
    <text evidence="9">The sequence shown here is derived from an EMBL/GenBank/DDBJ whole genome shotgun (WGS) entry which is preliminary data.</text>
</comment>
<accession>A0A9J6GI05</accession>
<dbReference type="InterPro" id="IPR006612">
    <property type="entry name" value="THAP_Znf"/>
</dbReference>
<dbReference type="PANTHER" id="PTHR47577">
    <property type="entry name" value="THAP DOMAIN-CONTAINING PROTEIN 6"/>
    <property type="match status" value="1"/>
</dbReference>
<gene>
    <name evidence="9" type="ORF">HPB48_003974</name>
</gene>
<evidence type="ECO:0000256" key="5">
    <source>
        <dbReference type="PROSITE-ProRule" id="PRU00309"/>
    </source>
</evidence>
<evidence type="ECO:0000256" key="7">
    <source>
        <dbReference type="SAM" id="MobiDB-lite"/>
    </source>
</evidence>
<feature type="region of interest" description="Disordered" evidence="7">
    <location>
        <begin position="116"/>
        <end position="141"/>
    </location>
</feature>
<dbReference type="InterPro" id="IPR048367">
    <property type="entry name" value="TNP-like_RNaseH_C"/>
</dbReference>
<keyword evidence="4 5" id="KW-0238">DNA-binding</keyword>
<dbReference type="SMART" id="SM00980">
    <property type="entry name" value="THAP"/>
    <property type="match status" value="1"/>
</dbReference>
<dbReference type="OMA" id="QQWARNI"/>
<evidence type="ECO:0000313" key="10">
    <source>
        <dbReference type="Proteomes" id="UP000821853"/>
    </source>
</evidence>
<evidence type="ECO:0000256" key="4">
    <source>
        <dbReference type="ARBA" id="ARBA00023125"/>
    </source>
</evidence>
<evidence type="ECO:0000256" key="2">
    <source>
        <dbReference type="ARBA" id="ARBA00022771"/>
    </source>
</evidence>
<feature type="domain" description="THAP-type" evidence="8">
    <location>
        <begin position="9"/>
        <end position="102"/>
    </location>
</feature>
<dbReference type="EMBL" id="JABSTR010000006">
    <property type="protein sequence ID" value="KAH9373980.1"/>
    <property type="molecule type" value="Genomic_DNA"/>
</dbReference>
<dbReference type="SMART" id="SM00692">
    <property type="entry name" value="DM3"/>
    <property type="match status" value="1"/>
</dbReference>
<evidence type="ECO:0000256" key="6">
    <source>
        <dbReference type="SAM" id="Coils"/>
    </source>
</evidence>
<evidence type="ECO:0000256" key="1">
    <source>
        <dbReference type="ARBA" id="ARBA00022723"/>
    </source>
</evidence>
<keyword evidence="10" id="KW-1185">Reference proteome</keyword>
<dbReference type="AlphaFoldDB" id="A0A9J6GI05"/>
<evidence type="ECO:0000259" key="8">
    <source>
        <dbReference type="PROSITE" id="PS50950"/>
    </source>
</evidence>
<protein>
    <recommendedName>
        <fullName evidence="8">THAP-type domain-containing protein</fullName>
    </recommendedName>
</protein>
<name>A0A9J6GI05_HAELO</name>
<dbReference type="GO" id="GO:0008270">
    <property type="term" value="F:zinc ion binding"/>
    <property type="evidence" value="ECO:0007669"/>
    <property type="project" value="UniProtKB-KW"/>
</dbReference>
<evidence type="ECO:0000256" key="3">
    <source>
        <dbReference type="ARBA" id="ARBA00022833"/>
    </source>
</evidence>
<dbReference type="OrthoDB" id="6508418at2759"/>
<keyword evidence="1" id="KW-0479">Metal-binding</keyword>
<dbReference type="VEuPathDB" id="VectorBase:HLOH_048992"/>
<dbReference type="GO" id="GO:0003677">
    <property type="term" value="F:DNA binding"/>
    <property type="evidence" value="ECO:0007669"/>
    <property type="project" value="UniProtKB-UniRule"/>
</dbReference>
<reference evidence="9 10" key="1">
    <citation type="journal article" date="2020" name="Cell">
        <title>Large-Scale Comparative Analyses of Tick Genomes Elucidate Their Genetic Diversity and Vector Capacities.</title>
        <authorList>
            <consortium name="Tick Genome and Microbiome Consortium (TIGMIC)"/>
            <person name="Jia N."/>
            <person name="Wang J."/>
            <person name="Shi W."/>
            <person name="Du L."/>
            <person name="Sun Y."/>
            <person name="Zhan W."/>
            <person name="Jiang J.F."/>
            <person name="Wang Q."/>
            <person name="Zhang B."/>
            <person name="Ji P."/>
            <person name="Bell-Sakyi L."/>
            <person name="Cui X.M."/>
            <person name="Yuan T.T."/>
            <person name="Jiang B.G."/>
            <person name="Yang W.F."/>
            <person name="Lam T.T."/>
            <person name="Chang Q.C."/>
            <person name="Ding S.J."/>
            <person name="Wang X.J."/>
            <person name="Zhu J.G."/>
            <person name="Ruan X.D."/>
            <person name="Zhao L."/>
            <person name="Wei J.T."/>
            <person name="Ye R.Z."/>
            <person name="Que T.C."/>
            <person name="Du C.H."/>
            <person name="Zhou Y.H."/>
            <person name="Cheng J.X."/>
            <person name="Dai P.F."/>
            <person name="Guo W.B."/>
            <person name="Han X.H."/>
            <person name="Huang E.J."/>
            <person name="Li L.F."/>
            <person name="Wei W."/>
            <person name="Gao Y.C."/>
            <person name="Liu J.Z."/>
            <person name="Shao H.Z."/>
            <person name="Wang X."/>
            <person name="Wang C.C."/>
            <person name="Yang T.C."/>
            <person name="Huo Q.B."/>
            <person name="Li W."/>
            <person name="Chen H.Y."/>
            <person name="Chen S.E."/>
            <person name="Zhou L.G."/>
            <person name="Ni X.B."/>
            <person name="Tian J.H."/>
            <person name="Sheng Y."/>
            <person name="Liu T."/>
            <person name="Pan Y.S."/>
            <person name="Xia L.Y."/>
            <person name="Li J."/>
            <person name="Zhao F."/>
            <person name="Cao W.C."/>
        </authorList>
    </citation>
    <scope>NUCLEOTIDE SEQUENCE [LARGE SCALE GENOMIC DNA]</scope>
    <source>
        <strain evidence="9">HaeL-2018</strain>
    </source>
</reference>
<feature type="coiled-coil region" evidence="6">
    <location>
        <begin position="330"/>
        <end position="357"/>
    </location>
</feature>
<dbReference type="Pfam" id="PF21789">
    <property type="entry name" value="TNP-like_RNaseH_C"/>
    <property type="match status" value="1"/>
</dbReference>
<dbReference type="Proteomes" id="UP000821853">
    <property type="component" value="Chromosome 4"/>
</dbReference>
<dbReference type="Pfam" id="PF05485">
    <property type="entry name" value="THAP"/>
    <property type="match status" value="1"/>
</dbReference>
<keyword evidence="3" id="KW-0862">Zinc</keyword>
<sequence>MSSRKRAKRDGTCFVPGCKSGYKSCKEKYSIFRTPKDKEKLQQWARNIKRADKDLDDASVVCERHFEPCFIERSFKTVIQGNVVEIPRDVPRLTEDAVPTVFPDAPKYVSKPVARKRKERNLCDQPPPPPPKKRHLDAEGSSGVTCSAASHLDDSNCVPDVASEFTELRAPPPWTKVDLGASSDITFAFCHLSDDGALDSLHVSRRVVLSLKSSTGDSVCAAVYIRGKKLRTQELKTAEEAENLLLEVGNLKLCPGCGLKPTSKSFVSSNGSYFSPKCSLTVSSETACVACRYLRRITMNTLSRRKRANNSVTVSGKVNAKKRASKTRALLRAKQKLARVQKVIDDLKVKNEELSKTEFEARISGLPRKQQLAVRTCFEAARRKSTKGFAYTEEWLLECIIMRMRSPKLYEHIRRNNIMALPGRTCLQKRIHNFKSGFGFNPRIFEALSEKTKDMDAFSRHGGLVFDEMKISEHLDVKPTGDLEGFVDLAQFTPDAQREQLSDHGMVVIFQPYQGNWTQILGVFASRGNVKADVLAKIIVEATILCEKAGLFVDSVTCDGATWNRSMWKLFGIKGTIKGIQCKAPHPVVQTRHLHFFSDFPHLLKNLRNAFVTTGFHTPQGYTNVGFIREAWKSDCKSVSLKVMPKITNAHLSPDAFQKMRVGLAFQLFGDEVIKGLFLYSKKIEKACGPVAPTQCFVEKINRLIRVMTSRTPNKALYLRSSNCQFLEEFLSYLTEWEQYAKVRNGGFLSENTAEGLRVTIKSTLELLEFLTSVGFRYLLTANLSQDKLENVFGIVRQMSGTNDHPTAAQFLLTINALAFYNLARPPKSGNCSPQVITSLISGTKLQPPTQRTIDAVDCLIDEGNFSGAEAALVSCISTDHTPCVVQKSHDMLTYYIAGYVARKALRMTQCEHCGSSLTTDKSEAMRSDQASQFTAKFDNGGLLYPSGPLSAAIGVLEDSFTTYFSVNKLHEKSLVDFSAFLRNTELPLLGCKVHAAALTKNVVKFYVLLRFRFLTKSQNNERAEKQQRMKLLKLRRCN</sequence>
<dbReference type="Pfam" id="PF21788">
    <property type="entry name" value="TNP-like_GBD"/>
    <property type="match status" value="1"/>
</dbReference>
<evidence type="ECO:0000313" key="9">
    <source>
        <dbReference type="EMBL" id="KAH9373980.1"/>
    </source>
</evidence>
<dbReference type="Pfam" id="PF21787">
    <property type="entry name" value="TNP-like_RNaseH_N"/>
    <property type="match status" value="1"/>
</dbReference>
<proteinExistence type="predicted"/>
<dbReference type="PANTHER" id="PTHR47577:SF2">
    <property type="entry name" value="THAP DOMAIN CONTAINING 9"/>
    <property type="match status" value="1"/>
</dbReference>
<keyword evidence="2 5" id="KW-0863">Zinc-finger</keyword>
<organism evidence="9 10">
    <name type="scientific">Haemaphysalis longicornis</name>
    <name type="common">Bush tick</name>
    <dbReference type="NCBI Taxonomy" id="44386"/>
    <lineage>
        <taxon>Eukaryota</taxon>
        <taxon>Metazoa</taxon>
        <taxon>Ecdysozoa</taxon>
        <taxon>Arthropoda</taxon>
        <taxon>Chelicerata</taxon>
        <taxon>Arachnida</taxon>
        <taxon>Acari</taxon>
        <taxon>Parasitiformes</taxon>
        <taxon>Ixodida</taxon>
        <taxon>Ixodoidea</taxon>
        <taxon>Ixodidae</taxon>
        <taxon>Haemaphysalinae</taxon>
        <taxon>Haemaphysalis</taxon>
    </lineage>
</organism>
<keyword evidence="6" id="KW-0175">Coiled coil</keyword>